<dbReference type="AlphaFoldDB" id="A0A975YM62"/>
<keyword evidence="2 4" id="KW-0378">Hydrolase</keyword>
<feature type="active site" description="Charge relay system" evidence="4">
    <location>
        <position position="336"/>
    </location>
</feature>
<keyword evidence="5" id="KW-0732">Signal</keyword>
<feature type="signal peptide" evidence="5">
    <location>
        <begin position="1"/>
        <end position="24"/>
    </location>
</feature>
<evidence type="ECO:0000256" key="5">
    <source>
        <dbReference type="SAM" id="SignalP"/>
    </source>
</evidence>
<organism evidence="7 8">
    <name type="scientific">Vibrio ostreae</name>
    <dbReference type="NCBI Taxonomy" id="2841925"/>
    <lineage>
        <taxon>Bacteria</taxon>
        <taxon>Pseudomonadati</taxon>
        <taxon>Pseudomonadota</taxon>
        <taxon>Gammaproteobacteria</taxon>
        <taxon>Vibrionales</taxon>
        <taxon>Vibrionaceae</taxon>
        <taxon>Vibrio</taxon>
    </lineage>
</organism>
<keyword evidence="3 4" id="KW-0720">Serine protease</keyword>
<dbReference type="PANTHER" id="PTHR43806:SF11">
    <property type="entry name" value="CEREVISIN-RELATED"/>
    <property type="match status" value="1"/>
</dbReference>
<feature type="chain" id="PRO_5037907337" evidence="5">
    <location>
        <begin position="25"/>
        <end position="770"/>
    </location>
</feature>
<dbReference type="PROSITE" id="PS50093">
    <property type="entry name" value="PKD"/>
    <property type="match status" value="2"/>
</dbReference>
<evidence type="ECO:0000256" key="4">
    <source>
        <dbReference type="PROSITE-ProRule" id="PRU01240"/>
    </source>
</evidence>
<comment type="similarity">
    <text evidence="4">Belongs to the peptidase S8 family.</text>
</comment>
<dbReference type="CDD" id="cd00146">
    <property type="entry name" value="PKD"/>
    <property type="match status" value="2"/>
</dbReference>
<feature type="active site" description="Charge relay system" evidence="4">
    <location>
        <position position="147"/>
    </location>
</feature>
<dbReference type="InterPro" id="IPR003961">
    <property type="entry name" value="FN3_dom"/>
</dbReference>
<gene>
    <name evidence="7" type="ORF">KNV97_00940</name>
</gene>
<keyword evidence="8" id="KW-1185">Reference proteome</keyword>
<dbReference type="PROSITE" id="PS00138">
    <property type="entry name" value="SUBTILASE_SER"/>
    <property type="match status" value="1"/>
</dbReference>
<evidence type="ECO:0000256" key="2">
    <source>
        <dbReference type="ARBA" id="ARBA00022801"/>
    </source>
</evidence>
<protein>
    <submittedName>
        <fullName evidence="7">S8 family serine peptidase</fullName>
    </submittedName>
</protein>
<dbReference type="Proteomes" id="UP000694232">
    <property type="component" value="Chromosome 2"/>
</dbReference>
<dbReference type="GO" id="GO:0004252">
    <property type="term" value="F:serine-type endopeptidase activity"/>
    <property type="evidence" value="ECO:0007669"/>
    <property type="project" value="UniProtKB-UniRule"/>
</dbReference>
<evidence type="ECO:0000313" key="7">
    <source>
        <dbReference type="EMBL" id="QXO16126.1"/>
    </source>
</evidence>
<evidence type="ECO:0000313" key="8">
    <source>
        <dbReference type="Proteomes" id="UP000694232"/>
    </source>
</evidence>
<dbReference type="InterPro" id="IPR034054">
    <property type="entry name" value="Pep_S8_PrcA"/>
</dbReference>
<accession>A0A975YM62</accession>
<dbReference type="InterPro" id="IPR050131">
    <property type="entry name" value="Peptidase_S8_subtilisin-like"/>
</dbReference>
<feature type="domain" description="PKD" evidence="6">
    <location>
        <begin position="490"/>
        <end position="571"/>
    </location>
</feature>
<feature type="domain" description="PKD" evidence="6">
    <location>
        <begin position="404"/>
        <end position="492"/>
    </location>
</feature>
<dbReference type="PROSITE" id="PS51892">
    <property type="entry name" value="SUBTILASE"/>
    <property type="match status" value="1"/>
</dbReference>
<evidence type="ECO:0000256" key="1">
    <source>
        <dbReference type="ARBA" id="ARBA00022670"/>
    </source>
</evidence>
<dbReference type="GO" id="GO:0006508">
    <property type="term" value="P:proteolysis"/>
    <property type="evidence" value="ECO:0007669"/>
    <property type="project" value="UniProtKB-KW"/>
</dbReference>
<dbReference type="SMART" id="SM00089">
    <property type="entry name" value="PKD"/>
    <property type="match status" value="2"/>
</dbReference>
<dbReference type="Pfam" id="PF00082">
    <property type="entry name" value="Peptidase_S8"/>
    <property type="match status" value="1"/>
</dbReference>
<evidence type="ECO:0000256" key="3">
    <source>
        <dbReference type="ARBA" id="ARBA00022825"/>
    </source>
</evidence>
<name>A0A975YM62_9VIBR</name>
<dbReference type="InterPro" id="IPR022409">
    <property type="entry name" value="PKD/Chitinase_dom"/>
</dbReference>
<dbReference type="CDD" id="cd07498">
    <property type="entry name" value="Peptidases_S8_15"/>
    <property type="match status" value="1"/>
</dbReference>
<dbReference type="RefSeq" id="WP_218561879.1">
    <property type="nucleotide sequence ID" value="NZ_CP076642.1"/>
</dbReference>
<dbReference type="PANTHER" id="PTHR43806">
    <property type="entry name" value="PEPTIDASE S8"/>
    <property type="match status" value="1"/>
</dbReference>
<dbReference type="EMBL" id="CP076642">
    <property type="protein sequence ID" value="QXO16126.1"/>
    <property type="molecule type" value="Genomic_DNA"/>
</dbReference>
<dbReference type="Pfam" id="PF18911">
    <property type="entry name" value="PKD_4"/>
    <property type="match status" value="2"/>
</dbReference>
<sequence>MHKTTIMRSLFPLLTFPLSFSVFAEPPHSAEVRPGTVLYKINSSIPANELKALNALLHSQGLVSQRTLQGSQVTIATFEHAGRETAVANILKRSGYVEFAEADYAVAPAMTPNDADFDLQWHHAAVNSPQAWDVTTGSNSVLVAVCDTGFEVSHPDLSANLRTDLAFNAQDGSDYIADANGHGTGTAGTLGAVGNNALGVAGVSWNVDIIPVRIAISDSNSSAYISTMATCIEYAADKGARIVNLSYGGIQYATIDSAARYLRSKNGLLFMSAGNDGQEFAAYPDYTSFVGVAATNTSNTRASFSNWGTFVDITAPGTSIRTTYPGNRYVYYSGTSFSSPLTAGVAALMVAANPGISADEIENGLFSTAADIGTAGDDNVYGHGLVDAQAAVNYAQNLDNLSAPVAVINASSSSVAFGSAVTLDGSGSSDSDGSIASYYWSLGDGTTSSLPSVNHTYSAAGSYQVNLTVTDNHGLSNSATSIIQVTNEMPTAAIDSMPTQYNIGDAVHFSALTSTDSDGTIVDYEWDLGNGETAHDAEFTYTYSTGGNYTVTLTVTDNASAQSSTDISIQVSDPYILSAPTNLQASVSGFNVALSWQDNSLSEDSVTIERGMKARGKTSYSDLITLGPDTTSFVDTVNEAGDYFYQIRVENLQSQATSSPLRVTVDSGATSQPNPDALPAPTGLTAVSSGDSVTLNWNYSTDGIAGFYVERGDKAKGKVTYSGDPIIVAPGINQYTETGLAAGTYSYRIKAFASDGNTSDYSNSAEARVR</sequence>
<proteinExistence type="inferred from homology"/>
<dbReference type="SMART" id="SM00060">
    <property type="entry name" value="FN3"/>
    <property type="match status" value="2"/>
</dbReference>
<dbReference type="InterPro" id="IPR000209">
    <property type="entry name" value="Peptidase_S8/S53_dom"/>
</dbReference>
<evidence type="ECO:0000259" key="6">
    <source>
        <dbReference type="PROSITE" id="PS50093"/>
    </source>
</evidence>
<dbReference type="InterPro" id="IPR000601">
    <property type="entry name" value="PKD_dom"/>
</dbReference>
<keyword evidence="1 4" id="KW-0645">Protease</keyword>
<dbReference type="KEGG" id="vos:KNV97_00940"/>
<reference evidence="7" key="1">
    <citation type="submission" date="2021-06" db="EMBL/GenBank/DDBJ databases">
        <title>Vibrio nov. sp., novel gut bacterium isolated from Yellow Sea oyster.</title>
        <authorList>
            <person name="Muhammad N."/>
            <person name="Nguyen T.H."/>
            <person name="Lee Y.-J."/>
            <person name="Ko J."/>
            <person name="Kim S.-G."/>
        </authorList>
    </citation>
    <scope>NUCLEOTIDE SEQUENCE</scope>
    <source>
        <strain evidence="7">OG9-811</strain>
    </source>
</reference>
<feature type="active site" description="Charge relay system" evidence="4">
    <location>
        <position position="182"/>
    </location>
</feature>
<dbReference type="InterPro" id="IPR023828">
    <property type="entry name" value="Peptidase_S8_Ser-AS"/>
</dbReference>